<protein>
    <recommendedName>
        <fullName evidence="4">DhaL domain-containing protein</fullName>
    </recommendedName>
</protein>
<evidence type="ECO:0000313" key="2">
    <source>
        <dbReference type="EMBL" id="CAK0866727.1"/>
    </source>
</evidence>
<feature type="region of interest" description="Disordered" evidence="1">
    <location>
        <begin position="134"/>
        <end position="194"/>
    </location>
</feature>
<proteinExistence type="predicted"/>
<evidence type="ECO:0000313" key="3">
    <source>
        <dbReference type="Proteomes" id="UP001189429"/>
    </source>
</evidence>
<dbReference type="Proteomes" id="UP001189429">
    <property type="component" value="Unassembled WGS sequence"/>
</dbReference>
<sequence>MVPYPMPSPSVTMLAQATGQELAAAGRPCRAVGGARKAGAAALAANPAAAAAYCAVVAALDAGIGGKGLATLVAAATRGTVQGAAAATGRALDDGADSGKGIETEVLGLLEEVLAAVSNAAGLKDKAGLGEAKESLREQGDVGKRLASRVSRPSTARSCRASRRRARGGHSRHHPWWKRERRRAGERRRQHAGL</sequence>
<feature type="compositionally biased region" description="Basic and acidic residues" evidence="1">
    <location>
        <begin position="134"/>
        <end position="144"/>
    </location>
</feature>
<reference evidence="2" key="1">
    <citation type="submission" date="2023-10" db="EMBL/GenBank/DDBJ databases">
        <authorList>
            <person name="Chen Y."/>
            <person name="Shah S."/>
            <person name="Dougan E. K."/>
            <person name="Thang M."/>
            <person name="Chan C."/>
        </authorList>
    </citation>
    <scope>NUCLEOTIDE SEQUENCE [LARGE SCALE GENOMIC DNA]</scope>
</reference>
<evidence type="ECO:0008006" key="4">
    <source>
        <dbReference type="Google" id="ProtNLM"/>
    </source>
</evidence>
<feature type="compositionally biased region" description="Basic residues" evidence="1">
    <location>
        <begin position="160"/>
        <end position="194"/>
    </location>
</feature>
<accession>A0ABN9V1V0</accession>
<keyword evidence="3" id="KW-1185">Reference proteome</keyword>
<gene>
    <name evidence="2" type="ORF">PCOR1329_LOCUS53836</name>
</gene>
<comment type="caution">
    <text evidence="2">The sequence shown here is derived from an EMBL/GenBank/DDBJ whole genome shotgun (WGS) entry which is preliminary data.</text>
</comment>
<name>A0ABN9V1V0_9DINO</name>
<organism evidence="2 3">
    <name type="scientific">Prorocentrum cordatum</name>
    <dbReference type="NCBI Taxonomy" id="2364126"/>
    <lineage>
        <taxon>Eukaryota</taxon>
        <taxon>Sar</taxon>
        <taxon>Alveolata</taxon>
        <taxon>Dinophyceae</taxon>
        <taxon>Prorocentrales</taxon>
        <taxon>Prorocentraceae</taxon>
        <taxon>Prorocentrum</taxon>
    </lineage>
</organism>
<evidence type="ECO:0000256" key="1">
    <source>
        <dbReference type="SAM" id="MobiDB-lite"/>
    </source>
</evidence>
<dbReference type="EMBL" id="CAUYUJ010016566">
    <property type="protein sequence ID" value="CAK0866727.1"/>
    <property type="molecule type" value="Genomic_DNA"/>
</dbReference>